<evidence type="ECO:0000313" key="3">
    <source>
        <dbReference type="Proteomes" id="UP000247903"/>
    </source>
</evidence>
<dbReference type="EMBL" id="QJHK01000005">
    <property type="protein sequence ID" value="PXY41360.1"/>
    <property type="molecule type" value="Genomic_DNA"/>
</dbReference>
<accession>A0A2V4BUE0</accession>
<dbReference type="AlphaFoldDB" id="A0A2V4BUE0"/>
<organism evidence="2 3">
    <name type="scientific">Flavobacterium cheongpyeongense</name>
    <dbReference type="NCBI Taxonomy" id="2212651"/>
    <lineage>
        <taxon>Bacteria</taxon>
        <taxon>Pseudomonadati</taxon>
        <taxon>Bacteroidota</taxon>
        <taxon>Flavobacteriia</taxon>
        <taxon>Flavobacteriales</taxon>
        <taxon>Flavobacteriaceae</taxon>
        <taxon>Flavobacterium</taxon>
    </lineage>
</organism>
<feature type="compositionally biased region" description="Polar residues" evidence="1">
    <location>
        <begin position="393"/>
        <end position="402"/>
    </location>
</feature>
<proteinExistence type="predicted"/>
<dbReference type="RefSeq" id="WP_110306148.1">
    <property type="nucleotide sequence ID" value="NZ_QJHK01000005.1"/>
</dbReference>
<protein>
    <submittedName>
        <fullName evidence="2">Uncharacterized protein</fullName>
    </submittedName>
</protein>
<gene>
    <name evidence="2" type="ORF">DMB65_08130</name>
</gene>
<dbReference type="Proteomes" id="UP000247903">
    <property type="component" value="Unassembled WGS sequence"/>
</dbReference>
<name>A0A2V4BUE0_9FLAO</name>
<dbReference type="OrthoDB" id="1442144at2"/>
<sequence length="684" mass="77169">MKKYLLALFVSAFFNNYSYGQYGVFLDKDALQVSKIGTIGTITFHDGDPSGVKTKTSDEKLEAKVLTTDCEKIKDKKVIAIKEGLEFTFAIDCDKKTVVIGYLKSTLNFTYDKELFKQVKDITIPPVVTPPPPATTDLSNQVSVYIENEEIKADSTGSLNKILFYDDNPKTKKLESKFTVDENSFGKDCKKDSVSVSASLSYVLDCNNKEVTIFRGKIIKENFNFKFKYNKDSKVFEFIAKPIEKVVKDIVFFPLNEKRNKDRNKEGSCSILHKKNRVLILDANPSKCHNCDGTGLYKFKKITKESCTIQDGADKKLGEASSNGEKTCSCPRVNAEALPINRYLSVLIENYNFYDLEQFSITMNGENYSYDQDLKKIYEIALAKPTKADNKTDGSSAGTGNDLTERSNGKPLNNYLKRIIDILDTYEYLNLNDLYKLEEYKDNLEIYYNNHKSEFNDKEPFFDEQAKGYLQKIMAWFPKYVSLTPISIDIPDRDEVDISYTMKNKGANAVTKPLGNFKTFGGVSVDYGAAFYQTDLKNQRVYTKTTGTVADNNQDTRAYMSSKDGDSIGFGLNIGLSYRTGIHMRPTFNFGFFVPLEEDITPFIATGPGIGFYSKNYKVNFSWGISLGKVNSIKDEYIEHDPASANVGQSINLSGLNLTNEALTEKVLKTGHYYSISISFNVFK</sequence>
<reference evidence="2 3" key="1">
    <citation type="submission" date="2018-05" db="EMBL/GenBank/DDBJ databases">
        <title>Flavobacterium sp. strain IMCC34759, incomplete genome.</title>
        <authorList>
            <person name="Joung Y."/>
            <person name="Cho J."/>
        </authorList>
    </citation>
    <scope>NUCLEOTIDE SEQUENCE [LARGE SCALE GENOMIC DNA]</scope>
    <source>
        <strain evidence="2 3">IMCC34759</strain>
    </source>
</reference>
<evidence type="ECO:0000313" key="2">
    <source>
        <dbReference type="EMBL" id="PXY41360.1"/>
    </source>
</evidence>
<comment type="caution">
    <text evidence="2">The sequence shown here is derived from an EMBL/GenBank/DDBJ whole genome shotgun (WGS) entry which is preliminary data.</text>
</comment>
<evidence type="ECO:0000256" key="1">
    <source>
        <dbReference type="SAM" id="MobiDB-lite"/>
    </source>
</evidence>
<feature type="region of interest" description="Disordered" evidence="1">
    <location>
        <begin position="387"/>
        <end position="407"/>
    </location>
</feature>
<keyword evidence="3" id="KW-1185">Reference proteome</keyword>